<evidence type="ECO:0000313" key="8">
    <source>
        <dbReference type="EMBL" id="TMQ72761.1"/>
    </source>
</evidence>
<dbReference type="PANTHER" id="PTHR34137:SF1">
    <property type="entry name" value="EXODEOXYRIBONUCLEASE 7 SMALL SUBUNIT"/>
    <property type="match status" value="1"/>
</dbReference>
<dbReference type="InterPro" id="IPR003761">
    <property type="entry name" value="Exonuc_VII_S"/>
</dbReference>
<dbReference type="EMBL" id="VBPB01000093">
    <property type="protein sequence ID" value="TMQ72761.1"/>
    <property type="molecule type" value="Genomic_DNA"/>
</dbReference>
<keyword evidence="3 6" id="KW-0540">Nuclease</keyword>
<dbReference type="Proteomes" id="UP000319771">
    <property type="component" value="Unassembled WGS sequence"/>
</dbReference>
<protein>
    <recommendedName>
        <fullName evidence="6">Exodeoxyribonuclease 7 small subunit</fullName>
        <ecNumber evidence="6">3.1.11.6</ecNumber>
    </recommendedName>
    <alternativeName>
        <fullName evidence="6">Exodeoxyribonuclease VII small subunit</fullName>
        <shortName evidence="6">Exonuclease VII small subunit</shortName>
    </alternativeName>
</protein>
<dbReference type="Pfam" id="PF02609">
    <property type="entry name" value="Exonuc_VII_S"/>
    <property type="match status" value="1"/>
</dbReference>
<sequence length="107" mass="11669">MAVSKKPAAAAAAAAPPDQDAPSFEQALERLETIVEELEGGALSLEESLARYEEGIRLSRRLTQTLDQAEKRIERLVEEEGQAPTTRPLDLEVEKDARPGAEGQLPF</sequence>
<name>A0A538UA31_UNCEI</name>
<dbReference type="NCBIfam" id="NF002140">
    <property type="entry name" value="PRK00977.1-4"/>
    <property type="match status" value="1"/>
</dbReference>
<evidence type="ECO:0000256" key="4">
    <source>
        <dbReference type="ARBA" id="ARBA00022801"/>
    </source>
</evidence>
<reference evidence="8 9" key="1">
    <citation type="journal article" date="2019" name="Nat. Microbiol.">
        <title>Mediterranean grassland soil C-N compound turnover is dependent on rainfall and depth, and is mediated by genomically divergent microorganisms.</title>
        <authorList>
            <person name="Diamond S."/>
            <person name="Andeer P.F."/>
            <person name="Li Z."/>
            <person name="Crits-Christoph A."/>
            <person name="Burstein D."/>
            <person name="Anantharaman K."/>
            <person name="Lane K.R."/>
            <person name="Thomas B.C."/>
            <person name="Pan C."/>
            <person name="Northen T.R."/>
            <person name="Banfield J.F."/>
        </authorList>
    </citation>
    <scope>NUCLEOTIDE SEQUENCE [LARGE SCALE GENOMIC DNA]</scope>
    <source>
        <strain evidence="8">WS_11</strain>
    </source>
</reference>
<evidence type="ECO:0000256" key="3">
    <source>
        <dbReference type="ARBA" id="ARBA00022722"/>
    </source>
</evidence>
<comment type="subunit">
    <text evidence="6">Heterooligomer composed of large and small subunits.</text>
</comment>
<evidence type="ECO:0000256" key="6">
    <source>
        <dbReference type="HAMAP-Rule" id="MF_00337"/>
    </source>
</evidence>
<comment type="catalytic activity">
    <reaction evidence="6">
        <text>Exonucleolytic cleavage in either 5'- to 3'- or 3'- to 5'-direction to yield nucleoside 5'-phosphates.</text>
        <dbReference type="EC" id="3.1.11.6"/>
    </reaction>
</comment>
<feature type="region of interest" description="Disordered" evidence="7">
    <location>
        <begin position="1"/>
        <end position="23"/>
    </location>
</feature>
<feature type="compositionally biased region" description="Basic and acidic residues" evidence="7">
    <location>
        <begin position="89"/>
        <end position="99"/>
    </location>
</feature>
<dbReference type="GO" id="GO:0006308">
    <property type="term" value="P:DNA catabolic process"/>
    <property type="evidence" value="ECO:0007669"/>
    <property type="project" value="UniProtKB-UniRule"/>
</dbReference>
<feature type="compositionally biased region" description="Low complexity" evidence="7">
    <location>
        <begin position="7"/>
        <end position="22"/>
    </location>
</feature>
<gene>
    <name evidence="6" type="primary">xseB</name>
    <name evidence="8" type="ORF">E6K81_06490</name>
</gene>
<dbReference type="Gene3D" id="1.10.287.1040">
    <property type="entry name" value="Exonuclease VII, small subunit"/>
    <property type="match status" value="1"/>
</dbReference>
<dbReference type="NCBIfam" id="TIGR01280">
    <property type="entry name" value="xseB"/>
    <property type="match status" value="1"/>
</dbReference>
<keyword evidence="5 6" id="KW-0269">Exonuclease</keyword>
<feature type="region of interest" description="Disordered" evidence="7">
    <location>
        <begin position="76"/>
        <end position="107"/>
    </location>
</feature>
<dbReference type="PANTHER" id="PTHR34137">
    <property type="entry name" value="EXODEOXYRIBONUCLEASE 7 SMALL SUBUNIT"/>
    <property type="match status" value="1"/>
</dbReference>
<dbReference type="GO" id="GO:0008855">
    <property type="term" value="F:exodeoxyribonuclease VII activity"/>
    <property type="evidence" value="ECO:0007669"/>
    <property type="project" value="UniProtKB-UniRule"/>
</dbReference>
<evidence type="ECO:0000256" key="7">
    <source>
        <dbReference type="SAM" id="MobiDB-lite"/>
    </source>
</evidence>
<dbReference type="GO" id="GO:0005829">
    <property type="term" value="C:cytosol"/>
    <property type="evidence" value="ECO:0007669"/>
    <property type="project" value="TreeGrafter"/>
</dbReference>
<dbReference type="GO" id="GO:0009318">
    <property type="term" value="C:exodeoxyribonuclease VII complex"/>
    <property type="evidence" value="ECO:0007669"/>
    <property type="project" value="UniProtKB-UniRule"/>
</dbReference>
<comment type="function">
    <text evidence="6">Bidirectionally degrades single-stranded DNA into large acid-insoluble oligonucleotides, which are then degraded further into small acid-soluble oligonucleotides.</text>
</comment>
<dbReference type="SUPFAM" id="SSF116842">
    <property type="entry name" value="XseB-like"/>
    <property type="match status" value="1"/>
</dbReference>
<comment type="similarity">
    <text evidence="1 6">Belongs to the XseB family.</text>
</comment>
<dbReference type="EC" id="3.1.11.6" evidence="6"/>
<organism evidence="8 9">
    <name type="scientific">Eiseniibacteriota bacterium</name>
    <dbReference type="NCBI Taxonomy" id="2212470"/>
    <lineage>
        <taxon>Bacteria</taxon>
        <taxon>Candidatus Eiseniibacteriota</taxon>
    </lineage>
</organism>
<dbReference type="HAMAP" id="MF_00337">
    <property type="entry name" value="Exonuc_7_S"/>
    <property type="match status" value="1"/>
</dbReference>
<comment type="subcellular location">
    <subcellularLocation>
        <location evidence="6">Cytoplasm</location>
    </subcellularLocation>
</comment>
<dbReference type="AlphaFoldDB" id="A0A538UA31"/>
<proteinExistence type="inferred from homology"/>
<dbReference type="InterPro" id="IPR037004">
    <property type="entry name" value="Exonuc_VII_ssu_sf"/>
</dbReference>
<accession>A0A538UA31</accession>
<evidence type="ECO:0000256" key="1">
    <source>
        <dbReference type="ARBA" id="ARBA00009998"/>
    </source>
</evidence>
<evidence type="ECO:0000313" key="9">
    <source>
        <dbReference type="Proteomes" id="UP000319771"/>
    </source>
</evidence>
<comment type="caution">
    <text evidence="8">The sequence shown here is derived from an EMBL/GenBank/DDBJ whole genome shotgun (WGS) entry which is preliminary data.</text>
</comment>
<evidence type="ECO:0000256" key="5">
    <source>
        <dbReference type="ARBA" id="ARBA00022839"/>
    </source>
</evidence>
<keyword evidence="2 6" id="KW-0963">Cytoplasm</keyword>
<keyword evidence="4 6" id="KW-0378">Hydrolase</keyword>
<evidence type="ECO:0000256" key="2">
    <source>
        <dbReference type="ARBA" id="ARBA00022490"/>
    </source>
</evidence>